<dbReference type="GO" id="GO:0005634">
    <property type="term" value="C:nucleus"/>
    <property type="evidence" value="ECO:0007669"/>
    <property type="project" value="UniProtKB-SubCell"/>
</dbReference>
<dbReference type="SUPFAM" id="SSF57701">
    <property type="entry name" value="Zn2/Cys6 DNA-binding domain"/>
    <property type="match status" value="1"/>
</dbReference>
<sequence length="680" mass="75939">MSSRQSPTRAGYRRNGLKASCETCRKRKTKCDHKRPVCTYCDTHQLQCFYHPAPMSKPRSKPGTASNSPLSQHTVPSQKTPPAISPHNRSTPNQDNASSILQILSSAESGVPIPKTFVSQLHEQRTEARNLDSIKEILASLRFLPRIAGCVKSFVSLASFSHVPRYVVEELLAKLPLRVNQGNIECSGGIEKLAARVLASSSSAVRVPIDADMHTFCDLFTGPNLRIETIGLVLTHTAMSLLFHRNTKQIPDPELVSEMLYCGRLSLELARTLAPEPNDVLLWLSFSNMCLIDFLEGATSVNVWRRMCDLSVDMLALNIHRESSHSADKLPFYLSEIRKRIFATTNHFDKMRAVEMNRQPCIRLQYADCAPPLDIPEKDLFSPTILADKNKILTEIGWNRNSTLSVMSASRVRYMVAHFEEELIDTKISTDPDRDTRLRQLSTRLSAAWDELPQYVKYTDDCWTSIDVWNCLVLATLYLDYNNIQFNLLSSLKSSTYIPMELVTISWQMLELILRISKEQNSGRLSTEDLPTMLLSHGVPSAALLLNALQDVNEGSSRVQLPAEVQRAAVIKKVSVLISQLDIAATKTESNHFICERAAKFISDCLDAVLDPPSAPTGPLNTDSNIPDGTLADAPLSSQDGWFDIPSDLLAGYPSLVEQGWPNWAGLNMDYYAVPELHEP</sequence>
<dbReference type="GO" id="GO:0008270">
    <property type="term" value="F:zinc ion binding"/>
    <property type="evidence" value="ECO:0007669"/>
    <property type="project" value="InterPro"/>
</dbReference>
<comment type="subcellular location">
    <subcellularLocation>
        <location evidence="1">Nucleus</location>
    </subcellularLocation>
</comment>
<proteinExistence type="predicted"/>
<dbReference type="Pfam" id="PF00172">
    <property type="entry name" value="Zn_clus"/>
    <property type="match status" value="1"/>
</dbReference>
<feature type="compositionally biased region" description="Polar residues" evidence="3">
    <location>
        <begin position="63"/>
        <end position="80"/>
    </location>
</feature>
<name>A0A0A1T8B4_9HYPO</name>
<evidence type="ECO:0000313" key="6">
    <source>
        <dbReference type="Proteomes" id="UP000039046"/>
    </source>
</evidence>
<dbReference type="InterPro" id="IPR050613">
    <property type="entry name" value="Sec_Metabolite_Reg"/>
</dbReference>
<dbReference type="OrthoDB" id="10261408at2759"/>
<dbReference type="InterPro" id="IPR001138">
    <property type="entry name" value="Zn2Cys6_DnaBD"/>
</dbReference>
<reference evidence="5 6" key="1">
    <citation type="journal article" date="2015" name="Genome Announc.">
        <title>Draft Genome Sequence and Gene Annotation of the Entomopathogenic Fungus Verticillium hemipterigenum.</title>
        <authorList>
            <person name="Horn F."/>
            <person name="Habel A."/>
            <person name="Scharf D.H."/>
            <person name="Dworschak J."/>
            <person name="Brakhage A.A."/>
            <person name="Guthke R."/>
            <person name="Hertweck C."/>
            <person name="Linde J."/>
        </authorList>
    </citation>
    <scope>NUCLEOTIDE SEQUENCE [LARGE SCALE GENOMIC DNA]</scope>
</reference>
<dbReference type="PROSITE" id="PS50048">
    <property type="entry name" value="ZN2_CY6_FUNGAL_2"/>
    <property type="match status" value="1"/>
</dbReference>
<dbReference type="CDD" id="cd12148">
    <property type="entry name" value="fungal_TF_MHR"/>
    <property type="match status" value="1"/>
</dbReference>
<evidence type="ECO:0000313" key="5">
    <source>
        <dbReference type="EMBL" id="CEJ91029.1"/>
    </source>
</evidence>
<keyword evidence="6" id="KW-1185">Reference proteome</keyword>
<evidence type="ECO:0000256" key="1">
    <source>
        <dbReference type="ARBA" id="ARBA00004123"/>
    </source>
</evidence>
<dbReference type="CDD" id="cd00067">
    <property type="entry name" value="GAL4"/>
    <property type="match status" value="1"/>
</dbReference>
<evidence type="ECO:0000256" key="2">
    <source>
        <dbReference type="ARBA" id="ARBA00023242"/>
    </source>
</evidence>
<dbReference type="Gene3D" id="4.10.240.10">
    <property type="entry name" value="Zn(2)-C6 fungal-type DNA-binding domain"/>
    <property type="match status" value="1"/>
</dbReference>
<dbReference type="PROSITE" id="PS00463">
    <property type="entry name" value="ZN2_CY6_FUNGAL_1"/>
    <property type="match status" value="1"/>
</dbReference>
<dbReference type="AlphaFoldDB" id="A0A0A1T8B4"/>
<feature type="domain" description="Zn(2)-C6 fungal-type" evidence="4">
    <location>
        <begin position="20"/>
        <end position="50"/>
    </location>
</feature>
<organism evidence="5 6">
    <name type="scientific">[Torrubiella] hemipterigena</name>
    <dbReference type="NCBI Taxonomy" id="1531966"/>
    <lineage>
        <taxon>Eukaryota</taxon>
        <taxon>Fungi</taxon>
        <taxon>Dikarya</taxon>
        <taxon>Ascomycota</taxon>
        <taxon>Pezizomycotina</taxon>
        <taxon>Sordariomycetes</taxon>
        <taxon>Hypocreomycetidae</taxon>
        <taxon>Hypocreales</taxon>
        <taxon>Clavicipitaceae</taxon>
        <taxon>Clavicipitaceae incertae sedis</taxon>
        <taxon>'Torrubiella' clade</taxon>
    </lineage>
</organism>
<dbReference type="HOGENOM" id="CLU_013296_2_0_1"/>
<dbReference type="GO" id="GO:0000981">
    <property type="term" value="F:DNA-binding transcription factor activity, RNA polymerase II-specific"/>
    <property type="evidence" value="ECO:0007669"/>
    <property type="project" value="InterPro"/>
</dbReference>
<dbReference type="PANTHER" id="PTHR31001:SF40">
    <property type="entry name" value="ZN(II)2CYS6 TRANSCRIPTION FACTOR (EUROFUNG)"/>
    <property type="match status" value="1"/>
</dbReference>
<feature type="region of interest" description="Disordered" evidence="3">
    <location>
        <begin position="55"/>
        <end position="95"/>
    </location>
</feature>
<dbReference type="InterPro" id="IPR036864">
    <property type="entry name" value="Zn2-C6_fun-type_DNA-bd_sf"/>
</dbReference>
<evidence type="ECO:0000256" key="3">
    <source>
        <dbReference type="SAM" id="MobiDB-lite"/>
    </source>
</evidence>
<dbReference type="Proteomes" id="UP000039046">
    <property type="component" value="Unassembled WGS sequence"/>
</dbReference>
<gene>
    <name evidence="5" type="ORF">VHEMI06771</name>
</gene>
<evidence type="ECO:0000259" key="4">
    <source>
        <dbReference type="PROSITE" id="PS50048"/>
    </source>
</evidence>
<keyword evidence="2" id="KW-0539">Nucleus</keyword>
<dbReference type="EMBL" id="CDHN01000003">
    <property type="protein sequence ID" value="CEJ91029.1"/>
    <property type="molecule type" value="Genomic_DNA"/>
</dbReference>
<dbReference type="PANTHER" id="PTHR31001">
    <property type="entry name" value="UNCHARACTERIZED TRANSCRIPTIONAL REGULATORY PROTEIN"/>
    <property type="match status" value="1"/>
</dbReference>
<protein>
    <recommendedName>
        <fullName evidence="4">Zn(2)-C6 fungal-type domain-containing protein</fullName>
    </recommendedName>
</protein>
<dbReference type="STRING" id="1531966.A0A0A1T8B4"/>
<dbReference type="SMART" id="SM00066">
    <property type="entry name" value="GAL4"/>
    <property type="match status" value="1"/>
</dbReference>
<accession>A0A0A1T8B4</accession>